<sequence>MKKYILLLLPVTITACGTVHRKIQQSRSEQELRTTHREQSIKTVTIEIDTAVVIPPDSIQVMMSISGSEDTIIRQVAVKDGLSVMASYNRRTQVFTATAHVAEQQLPVKAKKTTTETHHFSLEQQTVTTERASLKEKDTANSVLWSIVILLVALLACWFGFKFFRYIK</sequence>
<dbReference type="PROSITE" id="PS51257">
    <property type="entry name" value="PROKAR_LIPOPROTEIN"/>
    <property type="match status" value="1"/>
</dbReference>
<dbReference type="AlphaFoldDB" id="A0A1I0R9B6"/>
<dbReference type="STRING" id="29529.SAMN04488122_2499"/>
<dbReference type="RefSeq" id="WP_089895102.1">
    <property type="nucleotide sequence ID" value="NZ_FOJG01000001.1"/>
</dbReference>
<dbReference type="EMBL" id="FOJG01000001">
    <property type="protein sequence ID" value="SEW37364.1"/>
    <property type="molecule type" value="Genomic_DNA"/>
</dbReference>
<reference evidence="3" key="1">
    <citation type="submission" date="2016-10" db="EMBL/GenBank/DDBJ databases">
        <authorList>
            <person name="Varghese N."/>
            <person name="Submissions S."/>
        </authorList>
    </citation>
    <scope>NUCLEOTIDE SEQUENCE [LARGE SCALE GENOMIC DNA]</scope>
    <source>
        <strain evidence="3">DSM 3695</strain>
    </source>
</reference>
<dbReference type="Proteomes" id="UP000199310">
    <property type="component" value="Unassembled WGS sequence"/>
</dbReference>
<name>A0A1I0R9B6_9BACT</name>
<evidence type="ECO:0000313" key="3">
    <source>
        <dbReference type="Proteomes" id="UP000199310"/>
    </source>
</evidence>
<protein>
    <submittedName>
        <fullName evidence="2">Uncharacterized protein</fullName>
    </submittedName>
</protein>
<gene>
    <name evidence="2" type="ORF">SAMN04488122_2499</name>
</gene>
<feature type="transmembrane region" description="Helical" evidence="1">
    <location>
        <begin position="143"/>
        <end position="164"/>
    </location>
</feature>
<keyword evidence="3" id="KW-1185">Reference proteome</keyword>
<evidence type="ECO:0000256" key="1">
    <source>
        <dbReference type="SAM" id="Phobius"/>
    </source>
</evidence>
<keyword evidence="1" id="KW-0472">Membrane</keyword>
<proteinExistence type="predicted"/>
<keyword evidence="1" id="KW-1133">Transmembrane helix</keyword>
<accession>A0A1I0R9B6</accession>
<evidence type="ECO:0000313" key="2">
    <source>
        <dbReference type="EMBL" id="SEW37364.1"/>
    </source>
</evidence>
<organism evidence="2 3">
    <name type="scientific">Chitinophaga arvensicola</name>
    <dbReference type="NCBI Taxonomy" id="29529"/>
    <lineage>
        <taxon>Bacteria</taxon>
        <taxon>Pseudomonadati</taxon>
        <taxon>Bacteroidota</taxon>
        <taxon>Chitinophagia</taxon>
        <taxon>Chitinophagales</taxon>
        <taxon>Chitinophagaceae</taxon>
        <taxon>Chitinophaga</taxon>
    </lineage>
</organism>
<keyword evidence="1" id="KW-0812">Transmembrane</keyword>